<gene>
    <name evidence="1" type="ORF">GF339_19975</name>
</gene>
<sequence length="54" mass="6040">MEEHTPAAPGGRARHSAAIGITETRTDRHQSQGTKSIGMFLCTIRLHTHKPYFH</sequence>
<dbReference type="AlphaFoldDB" id="A0A9D5JZ36"/>
<protein>
    <submittedName>
        <fullName evidence="1">Uncharacterized protein</fullName>
    </submittedName>
</protein>
<name>A0A9D5JZ36_9BACT</name>
<accession>A0A9D5JZ36</accession>
<dbReference type="EMBL" id="WJJP01000652">
    <property type="protein sequence ID" value="MBD3326873.1"/>
    <property type="molecule type" value="Genomic_DNA"/>
</dbReference>
<comment type="caution">
    <text evidence="1">The sequence shown here is derived from an EMBL/GenBank/DDBJ whole genome shotgun (WGS) entry which is preliminary data.</text>
</comment>
<evidence type="ECO:0000313" key="1">
    <source>
        <dbReference type="EMBL" id="MBD3326873.1"/>
    </source>
</evidence>
<proteinExistence type="predicted"/>
<evidence type="ECO:0000313" key="2">
    <source>
        <dbReference type="Proteomes" id="UP000649604"/>
    </source>
</evidence>
<dbReference type="Proteomes" id="UP000649604">
    <property type="component" value="Unassembled WGS sequence"/>
</dbReference>
<organism evidence="1 2">
    <name type="scientific">candidate division KSB3 bacterium</name>
    <dbReference type="NCBI Taxonomy" id="2044937"/>
    <lineage>
        <taxon>Bacteria</taxon>
        <taxon>candidate division KSB3</taxon>
    </lineage>
</organism>
<reference evidence="1" key="1">
    <citation type="submission" date="2019-11" db="EMBL/GenBank/DDBJ databases">
        <title>Microbial mats filling the niche in hypersaline microbial mats.</title>
        <authorList>
            <person name="Wong H.L."/>
            <person name="Macleod F.I."/>
            <person name="White R.A. III"/>
            <person name="Burns B.P."/>
        </authorList>
    </citation>
    <scope>NUCLEOTIDE SEQUENCE</scope>
    <source>
        <strain evidence="1">Rbin_158</strain>
    </source>
</reference>